<keyword evidence="4" id="KW-0804">Transcription</keyword>
<feature type="compositionally biased region" description="Gly residues" evidence="6">
    <location>
        <begin position="99"/>
        <end position="109"/>
    </location>
</feature>
<dbReference type="EMBL" id="BTGU01000016">
    <property type="protein sequence ID" value="GMN43344.1"/>
    <property type="molecule type" value="Genomic_DNA"/>
</dbReference>
<evidence type="ECO:0000256" key="3">
    <source>
        <dbReference type="ARBA" id="ARBA00023125"/>
    </source>
</evidence>
<dbReference type="Pfam" id="PF03106">
    <property type="entry name" value="WRKY"/>
    <property type="match status" value="1"/>
</dbReference>
<dbReference type="PROSITE" id="PS50811">
    <property type="entry name" value="WRKY"/>
    <property type="match status" value="1"/>
</dbReference>
<evidence type="ECO:0000313" key="9">
    <source>
        <dbReference type="Proteomes" id="UP001187192"/>
    </source>
</evidence>
<keyword evidence="5" id="KW-0539">Nucleus</keyword>
<feature type="compositionally biased region" description="Low complexity" evidence="6">
    <location>
        <begin position="128"/>
        <end position="137"/>
    </location>
</feature>
<accession>A0AA88DI35</accession>
<keyword evidence="9" id="KW-1185">Reference proteome</keyword>
<evidence type="ECO:0000259" key="7">
    <source>
        <dbReference type="PROSITE" id="PS50811"/>
    </source>
</evidence>
<evidence type="ECO:0000256" key="4">
    <source>
        <dbReference type="ARBA" id="ARBA00023163"/>
    </source>
</evidence>
<dbReference type="AlphaFoldDB" id="A0AA88DI35"/>
<dbReference type="PANTHER" id="PTHR31221:SF334">
    <property type="entry name" value="WRKY TRANSCRIPTION FACTOR 57-RELATED"/>
    <property type="match status" value="1"/>
</dbReference>
<feature type="region of interest" description="Disordered" evidence="6">
    <location>
        <begin position="84"/>
        <end position="158"/>
    </location>
</feature>
<keyword evidence="2" id="KW-0805">Transcription regulation</keyword>
<dbReference type="GO" id="GO:0003700">
    <property type="term" value="F:DNA-binding transcription factor activity"/>
    <property type="evidence" value="ECO:0007669"/>
    <property type="project" value="InterPro"/>
</dbReference>
<dbReference type="SMART" id="SM00774">
    <property type="entry name" value="WRKY"/>
    <property type="match status" value="1"/>
</dbReference>
<feature type="region of interest" description="Disordered" evidence="6">
    <location>
        <begin position="285"/>
        <end position="330"/>
    </location>
</feature>
<dbReference type="Proteomes" id="UP001187192">
    <property type="component" value="Unassembled WGS sequence"/>
</dbReference>
<evidence type="ECO:0000313" key="8">
    <source>
        <dbReference type="EMBL" id="GMN43344.1"/>
    </source>
</evidence>
<gene>
    <name evidence="8" type="ORF">TIFTF001_012554</name>
</gene>
<evidence type="ECO:0000256" key="2">
    <source>
        <dbReference type="ARBA" id="ARBA00023015"/>
    </source>
</evidence>
<feature type="compositionally biased region" description="Polar residues" evidence="6">
    <location>
        <begin position="84"/>
        <end position="94"/>
    </location>
</feature>
<keyword evidence="3" id="KW-0238">DNA-binding</keyword>
<dbReference type="GO" id="GO:0005634">
    <property type="term" value="C:nucleus"/>
    <property type="evidence" value="ECO:0007669"/>
    <property type="project" value="UniProtKB-SubCell"/>
</dbReference>
<evidence type="ECO:0000256" key="5">
    <source>
        <dbReference type="ARBA" id="ARBA00023242"/>
    </source>
</evidence>
<reference evidence="8" key="1">
    <citation type="submission" date="2023-07" db="EMBL/GenBank/DDBJ databases">
        <title>draft genome sequence of fig (Ficus carica).</title>
        <authorList>
            <person name="Takahashi T."/>
            <person name="Nishimura K."/>
        </authorList>
    </citation>
    <scope>NUCLEOTIDE SEQUENCE</scope>
</reference>
<dbReference type="PANTHER" id="PTHR31221">
    <property type="entry name" value="WRKY TRANSCRIPTION FACTOR PROTEIN 1-RELATED"/>
    <property type="match status" value="1"/>
</dbReference>
<dbReference type="InterPro" id="IPR036576">
    <property type="entry name" value="WRKY_dom_sf"/>
</dbReference>
<dbReference type="InterPro" id="IPR044810">
    <property type="entry name" value="WRKY_plant"/>
</dbReference>
<dbReference type="Gene3D" id="2.20.25.80">
    <property type="entry name" value="WRKY domain"/>
    <property type="match status" value="1"/>
</dbReference>
<organism evidence="8 9">
    <name type="scientific">Ficus carica</name>
    <name type="common">Common fig</name>
    <dbReference type="NCBI Taxonomy" id="3494"/>
    <lineage>
        <taxon>Eukaryota</taxon>
        <taxon>Viridiplantae</taxon>
        <taxon>Streptophyta</taxon>
        <taxon>Embryophyta</taxon>
        <taxon>Tracheophyta</taxon>
        <taxon>Spermatophyta</taxon>
        <taxon>Magnoliopsida</taxon>
        <taxon>eudicotyledons</taxon>
        <taxon>Gunneridae</taxon>
        <taxon>Pentapetalae</taxon>
        <taxon>rosids</taxon>
        <taxon>fabids</taxon>
        <taxon>Rosales</taxon>
        <taxon>Moraceae</taxon>
        <taxon>Ficeae</taxon>
        <taxon>Ficus</taxon>
    </lineage>
</organism>
<dbReference type="SUPFAM" id="SSF118290">
    <property type="entry name" value="WRKY DNA-binding domain"/>
    <property type="match status" value="1"/>
</dbReference>
<comment type="subcellular location">
    <subcellularLocation>
        <location evidence="1">Nucleus</location>
    </subcellularLocation>
</comment>
<dbReference type="FunFam" id="2.20.25.80:FF:000003">
    <property type="entry name" value="WRKY transcription factor 57"/>
    <property type="match status" value="1"/>
</dbReference>
<dbReference type="GO" id="GO:0043565">
    <property type="term" value="F:sequence-specific DNA binding"/>
    <property type="evidence" value="ECO:0007669"/>
    <property type="project" value="InterPro"/>
</dbReference>
<proteinExistence type="predicted"/>
<name>A0AA88DI35_FICCA</name>
<sequence length="351" mass="38263">MSDDHEPAYNNKHLFFHDQLISSSSGSTSAYNYYDILQGTTSFDVVNPALSFNNNPSFTECLQGSMDYNSLITTSLGFGLSPSSSEAYEGNNQKPVLGDLGGGCGGGGNNSSSDQNNPVSTPPRDHSNSVSSSSAEAGAEEDSPGKKDGKPKGSEDGVDDCKKVFAFMTKSEVDHLEDGYRWRKYGQKAVKNSPYPRSYYRCTTQKCGVKKRVERSFEDPSIVITTYEGQHNHPLPSALRGNVAAAMFPPSMLGPTSSALGGGGGFSHHELMFQMPRHQFHYNNFMTSTTNNQGGSSSSSGGILSEHVFGQNTNSRDYNNNNNNNNSRQYYEDDYGLLQDMVPSMFLKQEP</sequence>
<feature type="compositionally biased region" description="Basic and acidic residues" evidence="6">
    <location>
        <begin position="143"/>
        <end position="158"/>
    </location>
</feature>
<dbReference type="InterPro" id="IPR003657">
    <property type="entry name" value="WRKY_dom"/>
</dbReference>
<evidence type="ECO:0000256" key="1">
    <source>
        <dbReference type="ARBA" id="ARBA00004123"/>
    </source>
</evidence>
<evidence type="ECO:0000256" key="6">
    <source>
        <dbReference type="SAM" id="MobiDB-lite"/>
    </source>
</evidence>
<comment type="caution">
    <text evidence="8">The sequence shown here is derived from an EMBL/GenBank/DDBJ whole genome shotgun (WGS) entry which is preliminary data.</text>
</comment>
<protein>
    <recommendedName>
        <fullName evidence="7">WRKY domain-containing protein</fullName>
    </recommendedName>
</protein>
<feature type="domain" description="WRKY" evidence="7">
    <location>
        <begin position="171"/>
        <end position="236"/>
    </location>
</feature>